<feature type="region of interest" description="Disordered" evidence="1">
    <location>
        <begin position="172"/>
        <end position="198"/>
    </location>
</feature>
<feature type="transmembrane region" description="Helical" evidence="2">
    <location>
        <begin position="82"/>
        <end position="102"/>
    </location>
</feature>
<accession>A0ABS4XGQ3</accession>
<dbReference type="RefSeq" id="WP_210000052.1">
    <property type="nucleotide sequence ID" value="NZ_BAAAJY010000001.1"/>
</dbReference>
<feature type="compositionally biased region" description="Polar residues" evidence="1">
    <location>
        <begin position="182"/>
        <end position="192"/>
    </location>
</feature>
<feature type="transmembrane region" description="Helical" evidence="2">
    <location>
        <begin position="114"/>
        <end position="135"/>
    </location>
</feature>
<gene>
    <name evidence="4" type="ORF">JOF47_003162</name>
</gene>
<evidence type="ECO:0000256" key="1">
    <source>
        <dbReference type="SAM" id="MobiDB-lite"/>
    </source>
</evidence>
<keyword evidence="2" id="KW-0812">Transmembrane</keyword>
<keyword evidence="2" id="KW-0472">Membrane</keyword>
<keyword evidence="5" id="KW-1185">Reference proteome</keyword>
<keyword evidence="2" id="KW-1133">Transmembrane helix</keyword>
<evidence type="ECO:0000313" key="5">
    <source>
        <dbReference type="Proteomes" id="UP001296993"/>
    </source>
</evidence>
<name>A0ABS4XGQ3_9MICC</name>
<comment type="caution">
    <text evidence="4">The sequence shown here is derived from an EMBL/GenBank/DDBJ whole genome shotgun (WGS) entry which is preliminary data.</text>
</comment>
<evidence type="ECO:0000313" key="4">
    <source>
        <dbReference type="EMBL" id="MBP2387651.1"/>
    </source>
</evidence>
<feature type="transmembrane region" description="Helical" evidence="2">
    <location>
        <begin position="147"/>
        <end position="167"/>
    </location>
</feature>
<evidence type="ECO:0000259" key="3">
    <source>
        <dbReference type="Pfam" id="PF09990"/>
    </source>
</evidence>
<evidence type="ECO:0000256" key="2">
    <source>
        <dbReference type="SAM" id="Phobius"/>
    </source>
</evidence>
<reference evidence="4 5" key="1">
    <citation type="submission" date="2021-03" db="EMBL/GenBank/DDBJ databases">
        <title>Sequencing the genomes of 1000 actinobacteria strains.</title>
        <authorList>
            <person name="Klenk H.-P."/>
        </authorList>
    </citation>
    <scope>NUCLEOTIDE SEQUENCE [LARGE SCALE GENOMIC DNA]</scope>
    <source>
        <strain evidence="4 5">DSM 15797</strain>
    </source>
</reference>
<feature type="compositionally biased region" description="Low complexity" evidence="1">
    <location>
        <begin position="172"/>
        <end position="181"/>
    </location>
</feature>
<dbReference type="Pfam" id="PF09990">
    <property type="entry name" value="DUF2231"/>
    <property type="match status" value="1"/>
</dbReference>
<proteinExistence type="predicted"/>
<protein>
    <submittedName>
        <fullName evidence="4">Membrane protein</fullName>
    </submittedName>
</protein>
<dbReference type="Proteomes" id="UP001296993">
    <property type="component" value="Unassembled WGS sequence"/>
</dbReference>
<feature type="domain" description="DUF2231" evidence="3">
    <location>
        <begin position="49"/>
        <end position="170"/>
    </location>
</feature>
<dbReference type="EMBL" id="JAGIOF010000001">
    <property type="protein sequence ID" value="MBP2387651.1"/>
    <property type="molecule type" value="Genomic_DNA"/>
</dbReference>
<dbReference type="InterPro" id="IPR019251">
    <property type="entry name" value="DUF2231_TM"/>
</dbReference>
<organism evidence="4 5">
    <name type="scientific">Paeniglutamicibacter kerguelensis</name>
    <dbReference type="NCBI Taxonomy" id="254788"/>
    <lineage>
        <taxon>Bacteria</taxon>
        <taxon>Bacillati</taxon>
        <taxon>Actinomycetota</taxon>
        <taxon>Actinomycetes</taxon>
        <taxon>Micrococcales</taxon>
        <taxon>Micrococcaceae</taxon>
        <taxon>Paeniglutamicibacter</taxon>
    </lineage>
</organism>
<sequence length="198" mass="20258">MSELSLPQRVARAVGESPLSEQVAVVQEFVYGPVIDWARRSPFHTSVLGHSVHPLLTDLTLGCWVSASILDVAGGSQARRSATLLVGAGLAAAGPTAIAGAGDWAELTGAERRIGAVHALGTDVAAFLLLGSLIARMRGRHTLGVRLGLAGNAIVAGAGFLGGHLALNRGTARRTTAGQGTISPANQPSREQSPLPPL</sequence>